<dbReference type="EnsemblMetazoa" id="CLYHEMT004425.1">
    <property type="protein sequence ID" value="CLYHEMP004425.1"/>
    <property type="gene ID" value="CLYHEMG004425"/>
</dbReference>
<proteinExistence type="predicted"/>
<dbReference type="Proteomes" id="UP000594262">
    <property type="component" value="Unplaced"/>
</dbReference>
<evidence type="ECO:0008006" key="4">
    <source>
        <dbReference type="Google" id="ProtNLM"/>
    </source>
</evidence>
<evidence type="ECO:0000313" key="3">
    <source>
        <dbReference type="Proteomes" id="UP000594262"/>
    </source>
</evidence>
<sequence length="198" mass="23330">MSSTPGFLLCFLCCCVVVSVPMALGDLILPCTEVRNVTIIPYVMLWEARRSRNINLEKYFHDSVIQLSYLVKSFVDKPCSIVWILSPIQSRSIRLTMENYAEFLEREFQAITQTDENEVIKVLLNIPHNNNDIKQTLFVVTFSLKVSFDYKHDKVFELVRKPFVRKQVDLVVWSIGLFPYRFFQKWLPNQNTIYMIQY</sequence>
<feature type="chain" id="PRO_5029902761" description="Cnidarian restricted protein" evidence="1">
    <location>
        <begin position="26"/>
        <end position="198"/>
    </location>
</feature>
<accession>A0A7M5WR41</accession>
<evidence type="ECO:0000256" key="1">
    <source>
        <dbReference type="SAM" id="SignalP"/>
    </source>
</evidence>
<keyword evidence="1" id="KW-0732">Signal</keyword>
<feature type="signal peptide" evidence="1">
    <location>
        <begin position="1"/>
        <end position="25"/>
    </location>
</feature>
<keyword evidence="3" id="KW-1185">Reference proteome</keyword>
<organism evidence="2 3">
    <name type="scientific">Clytia hemisphaerica</name>
    <dbReference type="NCBI Taxonomy" id="252671"/>
    <lineage>
        <taxon>Eukaryota</taxon>
        <taxon>Metazoa</taxon>
        <taxon>Cnidaria</taxon>
        <taxon>Hydrozoa</taxon>
        <taxon>Hydroidolina</taxon>
        <taxon>Leptothecata</taxon>
        <taxon>Obeliida</taxon>
        <taxon>Clytiidae</taxon>
        <taxon>Clytia</taxon>
    </lineage>
</organism>
<evidence type="ECO:0000313" key="2">
    <source>
        <dbReference type="EnsemblMetazoa" id="CLYHEMP004425.1"/>
    </source>
</evidence>
<protein>
    <recommendedName>
        <fullName evidence="4">Cnidarian restricted protein</fullName>
    </recommendedName>
</protein>
<reference evidence="2" key="1">
    <citation type="submission" date="2021-01" db="UniProtKB">
        <authorList>
            <consortium name="EnsemblMetazoa"/>
        </authorList>
    </citation>
    <scope>IDENTIFICATION</scope>
</reference>
<name>A0A7M5WR41_9CNID</name>
<dbReference type="AlphaFoldDB" id="A0A7M5WR41"/>